<dbReference type="Pfam" id="PF01757">
    <property type="entry name" value="Acyl_transf_3"/>
    <property type="match status" value="1"/>
</dbReference>
<evidence type="ECO:0000256" key="1">
    <source>
        <dbReference type="SAM" id="Phobius"/>
    </source>
</evidence>
<feature type="transmembrane region" description="Helical" evidence="1">
    <location>
        <begin position="244"/>
        <end position="263"/>
    </location>
</feature>
<keyword evidence="1" id="KW-1133">Transmembrane helix</keyword>
<feature type="transmembrane region" description="Helical" evidence="1">
    <location>
        <begin position="275"/>
        <end position="295"/>
    </location>
</feature>
<feature type="transmembrane region" description="Helical" evidence="1">
    <location>
        <begin position="75"/>
        <end position="94"/>
    </location>
</feature>
<evidence type="ECO:0000259" key="3">
    <source>
        <dbReference type="Pfam" id="PF19040"/>
    </source>
</evidence>
<dbReference type="InterPro" id="IPR050879">
    <property type="entry name" value="Acyltransferase_3"/>
</dbReference>
<feature type="transmembrane region" description="Helical" evidence="1">
    <location>
        <begin position="191"/>
        <end position="209"/>
    </location>
</feature>
<organism evidence="4 5">
    <name type="scientific">Edwardsiella tarda</name>
    <dbReference type="NCBI Taxonomy" id="636"/>
    <lineage>
        <taxon>Bacteria</taxon>
        <taxon>Pseudomonadati</taxon>
        <taxon>Pseudomonadota</taxon>
        <taxon>Gammaproteobacteria</taxon>
        <taxon>Enterobacterales</taxon>
        <taxon>Hafniaceae</taxon>
        <taxon>Edwardsiella</taxon>
    </lineage>
</organism>
<dbReference type="EMBL" id="PDDV01000013">
    <property type="protein sequence ID" value="PEH73211.1"/>
    <property type="molecule type" value="Genomic_DNA"/>
</dbReference>
<evidence type="ECO:0000313" key="4">
    <source>
        <dbReference type="EMBL" id="PEH73211.1"/>
    </source>
</evidence>
<sequence length="665" mass="74984">MNYRRDIDGLRALAIILVMIFHGGLGLFPSGFIGVDIFFVISGFLITSIIKGDIEKGRFSLANFYIRRAWRIQPALLATVIITCLVAIFFYLPADFEETIKSAKYTLLLISNQFYSRVTTSYAAPNSETLLLLHTWSLSIEWQWYLILPIALSLSAKYLSQKSIKLCLVSGCVLFFILANILSYISPDRNYYFFSSRVFEFMAGAALAYISTSYIDNKKTLANLLGILALAALLIMSTRSDILAGYPNAWSFAICLSACLLIYIGKRSNNIVSRLLSSAPLVFIGSISYSLYLWHWPVFSFAHYVGWLQGVPSRLLGIALSFVLALLSYYLIETPLRRKRYSLLKTLTILAIIPAIAFSLAYSLTQKAQGFPARMGQRYVDMERALTAYDPSARQACIDIGNIDQAEKTCRIGDRHGTRRALLIGDSHSNHFWYFFDKIGKDAKLAITPLATSTCLTLPGIYQYNWWKFKDRVYQQCYDDTAKYYSLIKQNKYDYVILGAVWDDYVSDSIINQVGDTRSLPLAKARIRHALEQALDTIVASGATPVIIKSIYPMPKDYAACFYRGIKLHDNNLVSQCNNAWAGNESNWFSQQVDQLKAHYPSLIIIDPKAVQCRDGRCALDINGVPIYRDVGHITDYASAHLAQHYLATQGNPFLQVNPLTRQDP</sequence>
<dbReference type="PANTHER" id="PTHR23028">
    <property type="entry name" value="ACETYLTRANSFERASE"/>
    <property type="match status" value="1"/>
</dbReference>
<accession>A0A2A7U4L0</accession>
<reference evidence="5" key="1">
    <citation type="submission" date="2017-09" db="EMBL/GenBank/DDBJ databases">
        <title>FDA dAtabase for Regulatory Grade micrObial Sequences (FDA-ARGOS): Supporting development and validation of Infectious Disease Dx tests.</title>
        <authorList>
            <person name="Goldberg B."/>
            <person name="Campos J."/>
            <person name="Tallon L."/>
            <person name="Sadzewicz L."/>
            <person name="Ott S."/>
            <person name="Zhao X."/>
            <person name="Nagaraj S."/>
            <person name="Vavikolanu K."/>
            <person name="Aluvathingal J."/>
            <person name="Nadendla S."/>
            <person name="Geyer C."/>
            <person name="Sichtig H."/>
        </authorList>
    </citation>
    <scope>NUCLEOTIDE SEQUENCE [LARGE SCALE GENOMIC DNA]</scope>
    <source>
        <strain evidence="5">FDAARGOS_370</strain>
    </source>
</reference>
<dbReference type="Pfam" id="PF19040">
    <property type="entry name" value="SGNH"/>
    <property type="match status" value="1"/>
</dbReference>
<keyword evidence="4" id="KW-0808">Transferase</keyword>
<dbReference type="InterPro" id="IPR002656">
    <property type="entry name" value="Acyl_transf_3_dom"/>
</dbReference>
<feature type="transmembrane region" description="Helical" evidence="1">
    <location>
        <begin position="315"/>
        <end position="332"/>
    </location>
</feature>
<dbReference type="AlphaFoldDB" id="A0A2A7U4L0"/>
<dbReference type="STRING" id="636.AAW15_10730"/>
<feature type="transmembrane region" description="Helical" evidence="1">
    <location>
        <begin position="166"/>
        <end position="185"/>
    </location>
</feature>
<dbReference type="GO" id="GO:0009103">
    <property type="term" value="P:lipopolysaccharide biosynthetic process"/>
    <property type="evidence" value="ECO:0007669"/>
    <property type="project" value="TreeGrafter"/>
</dbReference>
<dbReference type="Proteomes" id="UP000219788">
    <property type="component" value="Unassembled WGS sequence"/>
</dbReference>
<dbReference type="InterPro" id="IPR043968">
    <property type="entry name" value="SGNH"/>
</dbReference>
<keyword evidence="1" id="KW-0472">Membrane</keyword>
<name>A0A2A7U4L0_EDWTA</name>
<dbReference type="OrthoDB" id="9767863at2"/>
<proteinExistence type="predicted"/>
<keyword evidence="1" id="KW-0812">Transmembrane</keyword>
<feature type="transmembrane region" description="Helical" evidence="1">
    <location>
        <begin position="221"/>
        <end position="238"/>
    </location>
</feature>
<feature type="domain" description="SGNH" evidence="3">
    <location>
        <begin position="406"/>
        <end position="646"/>
    </location>
</feature>
<feature type="transmembrane region" description="Helical" evidence="1">
    <location>
        <begin position="12"/>
        <end position="31"/>
    </location>
</feature>
<protein>
    <submittedName>
        <fullName evidence="4">Acyltransferase</fullName>
    </submittedName>
</protein>
<comment type="caution">
    <text evidence="4">The sequence shown here is derived from an EMBL/GenBank/DDBJ whole genome shotgun (WGS) entry which is preliminary data.</text>
</comment>
<keyword evidence="4" id="KW-0012">Acyltransferase</keyword>
<dbReference type="GO" id="GO:0016747">
    <property type="term" value="F:acyltransferase activity, transferring groups other than amino-acyl groups"/>
    <property type="evidence" value="ECO:0007669"/>
    <property type="project" value="InterPro"/>
</dbReference>
<feature type="transmembrane region" description="Helical" evidence="1">
    <location>
        <begin position="344"/>
        <end position="364"/>
    </location>
</feature>
<feature type="domain" description="Acyltransferase 3" evidence="2">
    <location>
        <begin position="6"/>
        <end position="330"/>
    </location>
</feature>
<gene>
    <name evidence="4" type="ORF">CRM76_15380</name>
</gene>
<dbReference type="PANTHER" id="PTHR23028:SF53">
    <property type="entry name" value="ACYL_TRANSF_3 DOMAIN-CONTAINING PROTEIN"/>
    <property type="match status" value="1"/>
</dbReference>
<dbReference type="GO" id="GO:0016020">
    <property type="term" value="C:membrane"/>
    <property type="evidence" value="ECO:0007669"/>
    <property type="project" value="TreeGrafter"/>
</dbReference>
<dbReference type="RefSeq" id="WP_098143336.1">
    <property type="nucleotide sequence ID" value="NZ_PDDV01000013.1"/>
</dbReference>
<evidence type="ECO:0000313" key="5">
    <source>
        <dbReference type="Proteomes" id="UP000219788"/>
    </source>
</evidence>
<evidence type="ECO:0000259" key="2">
    <source>
        <dbReference type="Pfam" id="PF01757"/>
    </source>
</evidence>